<dbReference type="EMBL" id="KB310005">
    <property type="protein sequence ID" value="ELT92755.1"/>
    <property type="molecule type" value="Genomic_DNA"/>
</dbReference>
<evidence type="ECO:0000313" key="4">
    <source>
        <dbReference type="Proteomes" id="UP000014760"/>
    </source>
</evidence>
<dbReference type="HOGENOM" id="CLU_925149_0_0_1"/>
<dbReference type="EMBL" id="AMQN01013165">
    <property type="status" value="NOT_ANNOTATED_CDS"/>
    <property type="molecule type" value="Genomic_DNA"/>
</dbReference>
<organism evidence="2">
    <name type="scientific">Capitella teleta</name>
    <name type="common">Polychaete worm</name>
    <dbReference type="NCBI Taxonomy" id="283909"/>
    <lineage>
        <taxon>Eukaryota</taxon>
        <taxon>Metazoa</taxon>
        <taxon>Spiralia</taxon>
        <taxon>Lophotrochozoa</taxon>
        <taxon>Annelida</taxon>
        <taxon>Polychaeta</taxon>
        <taxon>Sedentaria</taxon>
        <taxon>Scolecida</taxon>
        <taxon>Capitellidae</taxon>
        <taxon>Capitella</taxon>
    </lineage>
</organism>
<name>R7TNX2_CAPTE</name>
<keyword evidence="4" id="KW-1185">Reference proteome</keyword>
<evidence type="ECO:0000313" key="2">
    <source>
        <dbReference type="EMBL" id="ELT92755.1"/>
    </source>
</evidence>
<dbReference type="Proteomes" id="UP000014760">
    <property type="component" value="Unassembled WGS sequence"/>
</dbReference>
<gene>
    <name evidence="2" type="ORF">CAPTEDRAFT_213730</name>
</gene>
<dbReference type="AlphaFoldDB" id="R7TNX2"/>
<reference evidence="4" key="1">
    <citation type="submission" date="2012-12" db="EMBL/GenBank/DDBJ databases">
        <authorList>
            <person name="Hellsten U."/>
            <person name="Grimwood J."/>
            <person name="Chapman J.A."/>
            <person name="Shapiro H."/>
            <person name="Aerts A."/>
            <person name="Otillar R.P."/>
            <person name="Terry A.Y."/>
            <person name="Boore J.L."/>
            <person name="Simakov O."/>
            <person name="Marletaz F."/>
            <person name="Cho S.-J."/>
            <person name="Edsinger-Gonzales E."/>
            <person name="Havlak P."/>
            <person name="Kuo D.-H."/>
            <person name="Larsson T."/>
            <person name="Lv J."/>
            <person name="Arendt D."/>
            <person name="Savage R."/>
            <person name="Osoegawa K."/>
            <person name="de Jong P."/>
            <person name="Lindberg D.R."/>
            <person name="Seaver E.C."/>
            <person name="Weisblat D.A."/>
            <person name="Putnam N.H."/>
            <person name="Grigoriev I.V."/>
            <person name="Rokhsar D.S."/>
        </authorList>
    </citation>
    <scope>NUCLEOTIDE SEQUENCE</scope>
    <source>
        <strain evidence="4">I ESC-2004</strain>
    </source>
</reference>
<feature type="compositionally biased region" description="Basic residues" evidence="1">
    <location>
        <begin position="175"/>
        <end position="185"/>
    </location>
</feature>
<evidence type="ECO:0000256" key="1">
    <source>
        <dbReference type="SAM" id="MobiDB-lite"/>
    </source>
</evidence>
<feature type="region of interest" description="Disordered" evidence="1">
    <location>
        <begin position="154"/>
        <end position="187"/>
    </location>
</feature>
<protein>
    <submittedName>
        <fullName evidence="2 3">Uncharacterized protein</fullName>
    </submittedName>
</protein>
<reference evidence="2 4" key="2">
    <citation type="journal article" date="2013" name="Nature">
        <title>Insights into bilaterian evolution from three spiralian genomes.</title>
        <authorList>
            <person name="Simakov O."/>
            <person name="Marletaz F."/>
            <person name="Cho S.J."/>
            <person name="Edsinger-Gonzales E."/>
            <person name="Havlak P."/>
            <person name="Hellsten U."/>
            <person name="Kuo D.H."/>
            <person name="Larsson T."/>
            <person name="Lv J."/>
            <person name="Arendt D."/>
            <person name="Savage R."/>
            <person name="Osoegawa K."/>
            <person name="de Jong P."/>
            <person name="Grimwood J."/>
            <person name="Chapman J.A."/>
            <person name="Shapiro H."/>
            <person name="Aerts A."/>
            <person name="Otillar R.P."/>
            <person name="Terry A.Y."/>
            <person name="Boore J.L."/>
            <person name="Grigoriev I.V."/>
            <person name="Lindberg D.R."/>
            <person name="Seaver E.C."/>
            <person name="Weisblat D.A."/>
            <person name="Putnam N.H."/>
            <person name="Rokhsar D.S."/>
        </authorList>
    </citation>
    <scope>NUCLEOTIDE SEQUENCE</scope>
    <source>
        <strain evidence="2 4">I ESC-2004</strain>
    </source>
</reference>
<evidence type="ECO:0000313" key="3">
    <source>
        <dbReference type="EnsemblMetazoa" id="CapteP213730"/>
    </source>
</evidence>
<proteinExistence type="predicted"/>
<sequence>MNLYKVQSHLMMRSFLHRNSELKIVTYKIALTCDQGHVHCISRHRNKHMSSGSISAFTLFSLNCVSPMKREQFLAKYNLKDSIAPVAFEARTIRKNNFHKAISTDANKSRISASRKISRSDDRAETGLRLLWYKHRQKIREAAIGTKDLGVSNSWANGKENLQKNPVDDKEVKHPSQKRLTRGHSKPCLPLTVTSPKLLRRTLSLRSLPSNRKESKEATKASFSFLPKLHEHVSLTSKDDRLLKAQHETNKFSGERKRREFLENGEYFHPKYARIRQWVENCSSGFQYREDSFVYLPSITE</sequence>
<accession>R7TNX2</accession>
<reference evidence="3" key="3">
    <citation type="submission" date="2015-06" db="UniProtKB">
        <authorList>
            <consortium name="EnsemblMetazoa"/>
        </authorList>
    </citation>
    <scope>IDENTIFICATION</scope>
</reference>
<dbReference type="EnsemblMetazoa" id="CapteT213730">
    <property type="protein sequence ID" value="CapteP213730"/>
    <property type="gene ID" value="CapteG213730"/>
</dbReference>